<feature type="binding site" evidence="7">
    <location>
        <position position="113"/>
    </location>
    <ligand>
        <name>substrate</name>
    </ligand>
</feature>
<keyword evidence="7" id="KW-0057">Aromatic amino acid biosynthesis</keyword>
<comment type="pathway">
    <text evidence="2 7">Metabolic intermediate biosynthesis; chorismate biosynthesis; chorismate from D-erythrose 4-phosphate and phosphoenolpyruvate: step 3/7.</text>
</comment>
<evidence type="ECO:0000256" key="7">
    <source>
        <dbReference type="HAMAP-Rule" id="MF_00169"/>
    </source>
</evidence>
<evidence type="ECO:0000313" key="9">
    <source>
        <dbReference type="EMBL" id="EHN08732.1"/>
    </source>
</evidence>
<dbReference type="UniPathway" id="UPA00053">
    <property type="reaction ID" value="UER00086"/>
</dbReference>
<feature type="compositionally biased region" description="Basic and acidic residues" evidence="8">
    <location>
        <begin position="183"/>
        <end position="192"/>
    </location>
</feature>
<comment type="caution">
    <text evidence="9">The sequence shown here is derived from an EMBL/GenBank/DDBJ whole genome shotgun (WGS) entry which is preliminary data.</text>
</comment>
<dbReference type="GO" id="GO:0009423">
    <property type="term" value="P:chorismate biosynthetic process"/>
    <property type="evidence" value="ECO:0007669"/>
    <property type="project" value="UniProtKB-UniRule"/>
</dbReference>
<dbReference type="Proteomes" id="UP000005143">
    <property type="component" value="Unassembled WGS sequence"/>
</dbReference>
<dbReference type="InterPro" id="IPR001874">
    <property type="entry name" value="DHquinase_II"/>
</dbReference>
<feature type="active site" description="Proton acceptor" evidence="7">
    <location>
        <position position="25"/>
    </location>
</feature>
<gene>
    <name evidence="7" type="primary">aroQ</name>
    <name evidence="9" type="ORF">PAI11_44380</name>
</gene>
<evidence type="ECO:0000256" key="2">
    <source>
        <dbReference type="ARBA" id="ARBA00004902"/>
    </source>
</evidence>
<dbReference type="CDD" id="cd00466">
    <property type="entry name" value="DHQase_II"/>
    <property type="match status" value="1"/>
</dbReference>
<dbReference type="NCBIfam" id="NF003807">
    <property type="entry name" value="PRK05395.1-4"/>
    <property type="match status" value="1"/>
</dbReference>
<name>H0EC60_9ACTN</name>
<keyword evidence="7" id="KW-0028">Amino-acid biosynthesis</keyword>
<evidence type="ECO:0000256" key="3">
    <source>
        <dbReference type="ARBA" id="ARBA00011037"/>
    </source>
</evidence>
<comment type="catalytic activity">
    <reaction evidence="1 7">
        <text>3-dehydroquinate = 3-dehydroshikimate + H2O</text>
        <dbReference type="Rhea" id="RHEA:21096"/>
        <dbReference type="ChEBI" id="CHEBI:15377"/>
        <dbReference type="ChEBI" id="CHEBI:16630"/>
        <dbReference type="ChEBI" id="CHEBI:32364"/>
        <dbReference type="EC" id="4.2.1.10"/>
    </reaction>
</comment>
<dbReference type="RefSeq" id="WP_007579634.1">
    <property type="nucleotide sequence ID" value="NZ_AGUD01000346.1"/>
</dbReference>
<accession>H0EC60</accession>
<dbReference type="NCBIfam" id="NF003805">
    <property type="entry name" value="PRK05395.1-2"/>
    <property type="match status" value="1"/>
</dbReference>
<feature type="binding site" evidence="7">
    <location>
        <position position="89"/>
    </location>
    <ligand>
        <name>substrate</name>
    </ligand>
</feature>
<dbReference type="PANTHER" id="PTHR21272">
    <property type="entry name" value="CATABOLIC 3-DEHYDROQUINASE"/>
    <property type="match status" value="1"/>
</dbReference>
<sequence>MRRFRVAVVHGVNLDQLGRRDPAHYGGTTFRDLERQVADFAGELDLIPRFFQTNYEGALVEYLHRAEGLVDGIVINPGAWTHYAWAIRDALELSGVPAVEVHLSDVSKREPWRHHSVIAALCIATITGRGAAGYRDALEILRDELRLRQPEPEPTPAPVAAADRDVALAEGNAAPADEEETVEAPREEESAS</sequence>
<dbReference type="AlphaFoldDB" id="H0EC60"/>
<evidence type="ECO:0000256" key="8">
    <source>
        <dbReference type="SAM" id="MobiDB-lite"/>
    </source>
</evidence>
<dbReference type="GO" id="GO:0009073">
    <property type="term" value="P:aromatic amino acid family biosynthetic process"/>
    <property type="evidence" value="ECO:0007669"/>
    <property type="project" value="UniProtKB-KW"/>
</dbReference>
<comment type="function">
    <text evidence="7">Catalyzes a trans-dehydration via an enolate intermediate.</text>
</comment>
<protein>
    <recommendedName>
        <fullName evidence="5 7">3-dehydroquinate dehydratase</fullName>
        <shortName evidence="7">3-dehydroquinase</shortName>
        <ecNumber evidence="5 7">4.2.1.10</ecNumber>
    </recommendedName>
    <alternativeName>
        <fullName evidence="7">Type II DHQase</fullName>
    </alternativeName>
</protein>
<dbReference type="EC" id="4.2.1.10" evidence="5 7"/>
<comment type="subunit">
    <text evidence="4 7">Homododecamer.</text>
</comment>
<dbReference type="GO" id="GO:0003855">
    <property type="term" value="F:3-dehydroquinate dehydratase activity"/>
    <property type="evidence" value="ECO:0007669"/>
    <property type="project" value="UniProtKB-UniRule"/>
</dbReference>
<dbReference type="PANTHER" id="PTHR21272:SF3">
    <property type="entry name" value="CATABOLIC 3-DEHYDROQUINASE"/>
    <property type="match status" value="1"/>
</dbReference>
<evidence type="ECO:0000256" key="6">
    <source>
        <dbReference type="ARBA" id="ARBA00023239"/>
    </source>
</evidence>
<dbReference type="InterPro" id="IPR036441">
    <property type="entry name" value="DHquinase_II_sf"/>
</dbReference>
<evidence type="ECO:0000256" key="5">
    <source>
        <dbReference type="ARBA" id="ARBA00012060"/>
    </source>
</evidence>
<feature type="binding site" evidence="7">
    <location>
        <position position="76"/>
    </location>
    <ligand>
        <name>substrate</name>
    </ligand>
</feature>
<dbReference type="Pfam" id="PF01220">
    <property type="entry name" value="DHquinase_II"/>
    <property type="match status" value="1"/>
</dbReference>
<keyword evidence="6 7" id="KW-0456">Lyase</keyword>
<feature type="region of interest" description="Disordered" evidence="8">
    <location>
        <begin position="147"/>
        <end position="192"/>
    </location>
</feature>
<feature type="binding site" evidence="7">
    <location>
        <begin position="103"/>
        <end position="104"/>
    </location>
    <ligand>
        <name>substrate</name>
    </ligand>
</feature>
<dbReference type="Gene3D" id="3.40.50.9100">
    <property type="entry name" value="Dehydroquinase, class II"/>
    <property type="match status" value="1"/>
</dbReference>
<comment type="similarity">
    <text evidence="3 7">Belongs to the type-II 3-dehydroquinase family.</text>
</comment>
<evidence type="ECO:0000256" key="1">
    <source>
        <dbReference type="ARBA" id="ARBA00001864"/>
    </source>
</evidence>
<dbReference type="EMBL" id="AGUD01000346">
    <property type="protein sequence ID" value="EHN08732.1"/>
    <property type="molecule type" value="Genomic_DNA"/>
</dbReference>
<evidence type="ECO:0000256" key="4">
    <source>
        <dbReference type="ARBA" id="ARBA00011193"/>
    </source>
</evidence>
<dbReference type="HAMAP" id="MF_00169">
    <property type="entry name" value="AroQ"/>
    <property type="match status" value="1"/>
</dbReference>
<dbReference type="GO" id="GO:0008652">
    <property type="term" value="P:amino acid biosynthetic process"/>
    <property type="evidence" value="ECO:0007669"/>
    <property type="project" value="UniProtKB-KW"/>
</dbReference>
<feature type="site" description="Transition state stabilizer" evidence="7">
    <location>
        <position position="20"/>
    </location>
</feature>
<keyword evidence="10" id="KW-1185">Reference proteome</keyword>
<dbReference type="PATRIC" id="fig|1097667.3.peg.4397"/>
<organism evidence="9 10">
    <name type="scientific">Patulibacter medicamentivorans</name>
    <dbReference type="NCBI Taxonomy" id="1097667"/>
    <lineage>
        <taxon>Bacteria</taxon>
        <taxon>Bacillati</taxon>
        <taxon>Actinomycetota</taxon>
        <taxon>Thermoleophilia</taxon>
        <taxon>Solirubrobacterales</taxon>
        <taxon>Patulibacteraceae</taxon>
        <taxon>Patulibacter</taxon>
    </lineage>
</organism>
<evidence type="ECO:0000313" key="10">
    <source>
        <dbReference type="Proteomes" id="UP000005143"/>
    </source>
</evidence>
<feature type="active site" description="Proton donor" evidence="7">
    <location>
        <position position="102"/>
    </location>
</feature>
<feature type="binding site" evidence="7">
    <location>
        <position position="82"/>
    </location>
    <ligand>
        <name>substrate</name>
    </ligand>
</feature>
<proteinExistence type="inferred from homology"/>
<dbReference type="SUPFAM" id="SSF52304">
    <property type="entry name" value="Type II 3-dehydroquinate dehydratase"/>
    <property type="match status" value="1"/>
</dbReference>
<dbReference type="GO" id="GO:0019631">
    <property type="term" value="P:quinate catabolic process"/>
    <property type="evidence" value="ECO:0007669"/>
    <property type="project" value="TreeGrafter"/>
</dbReference>
<dbReference type="OrthoDB" id="9790793at2"/>
<reference evidence="9 10" key="1">
    <citation type="journal article" date="2013" name="Biodegradation">
        <title>Quantitative proteomic analysis of ibuprofen-degrading Patulibacter sp. strain I11.</title>
        <authorList>
            <person name="Almeida B."/>
            <person name="Kjeldal H."/>
            <person name="Lolas I."/>
            <person name="Knudsen A.D."/>
            <person name="Carvalho G."/>
            <person name="Nielsen K.L."/>
            <person name="Barreto Crespo M.T."/>
            <person name="Stensballe A."/>
            <person name="Nielsen J.L."/>
        </authorList>
    </citation>
    <scope>NUCLEOTIDE SEQUENCE [LARGE SCALE GENOMIC DNA]</scope>
    <source>
        <strain evidence="9 10">I11</strain>
    </source>
</reference>